<dbReference type="Proteomes" id="UP000183832">
    <property type="component" value="Unassembled WGS sequence"/>
</dbReference>
<dbReference type="AlphaFoldDB" id="A0A1J1IH97"/>
<gene>
    <name evidence="1" type="ORF">CLUMA_CG012889</name>
</gene>
<protein>
    <submittedName>
        <fullName evidence="1">CLUMA_CG012889, isoform A</fullName>
    </submittedName>
</protein>
<evidence type="ECO:0000313" key="1">
    <source>
        <dbReference type="EMBL" id="CRK99576.1"/>
    </source>
</evidence>
<name>A0A1J1IH97_9DIPT</name>
<keyword evidence="2" id="KW-1185">Reference proteome</keyword>
<proteinExistence type="predicted"/>
<accession>A0A1J1IH97</accession>
<sequence length="94" mass="11231">MWTKANVQTYIKENTEGKKKHLKFNQVKASDLILQQQQTDTLSKGQTHTHSSQWTKKEKNFARILRKRENCMTVPHGNLWCGWRFERRTLLDMV</sequence>
<organism evidence="1 2">
    <name type="scientific">Clunio marinus</name>
    <dbReference type="NCBI Taxonomy" id="568069"/>
    <lineage>
        <taxon>Eukaryota</taxon>
        <taxon>Metazoa</taxon>
        <taxon>Ecdysozoa</taxon>
        <taxon>Arthropoda</taxon>
        <taxon>Hexapoda</taxon>
        <taxon>Insecta</taxon>
        <taxon>Pterygota</taxon>
        <taxon>Neoptera</taxon>
        <taxon>Endopterygota</taxon>
        <taxon>Diptera</taxon>
        <taxon>Nematocera</taxon>
        <taxon>Chironomoidea</taxon>
        <taxon>Chironomidae</taxon>
        <taxon>Clunio</taxon>
    </lineage>
</organism>
<evidence type="ECO:0000313" key="2">
    <source>
        <dbReference type="Proteomes" id="UP000183832"/>
    </source>
</evidence>
<dbReference type="EMBL" id="CVRI01000051">
    <property type="protein sequence ID" value="CRK99576.1"/>
    <property type="molecule type" value="Genomic_DNA"/>
</dbReference>
<reference evidence="1 2" key="1">
    <citation type="submission" date="2015-04" db="EMBL/GenBank/DDBJ databases">
        <authorList>
            <person name="Syromyatnikov M.Y."/>
            <person name="Popov V.N."/>
        </authorList>
    </citation>
    <scope>NUCLEOTIDE SEQUENCE [LARGE SCALE GENOMIC DNA]</scope>
</reference>